<keyword evidence="6" id="KW-0964">Secreted</keyword>
<dbReference type="GO" id="GO:0005576">
    <property type="term" value="C:extracellular region"/>
    <property type="evidence" value="ECO:0007669"/>
    <property type="project" value="UniProtKB-SubCell"/>
</dbReference>
<evidence type="ECO:0000313" key="20">
    <source>
        <dbReference type="EMBL" id="RFN63964.1"/>
    </source>
</evidence>
<feature type="domain" description="Peptidase S6" evidence="19">
    <location>
        <begin position="26"/>
        <end position="287"/>
    </location>
</feature>
<dbReference type="Gene3D" id="2.40.128.130">
    <property type="entry name" value="Autotransporter beta-domain"/>
    <property type="match status" value="1"/>
</dbReference>
<proteinExistence type="predicted"/>
<keyword evidence="12" id="KW-0720">Serine protease</keyword>
<dbReference type="InterPro" id="IPR057393">
    <property type="entry name" value="PIC_HAP1_IgA0_b-sol2"/>
</dbReference>
<dbReference type="SMART" id="SM00869">
    <property type="entry name" value="Autotransporter"/>
    <property type="match status" value="1"/>
</dbReference>
<dbReference type="GO" id="GO:0004252">
    <property type="term" value="F:serine-type endopeptidase activity"/>
    <property type="evidence" value="ECO:0007669"/>
    <property type="project" value="InterPro"/>
</dbReference>
<keyword evidence="8" id="KW-0812">Transmembrane</keyword>
<organism evidence="20">
    <name type="scientific">Haemophilus influenzae</name>
    <dbReference type="NCBI Taxonomy" id="727"/>
    <lineage>
        <taxon>Bacteria</taxon>
        <taxon>Pseudomonadati</taxon>
        <taxon>Pseudomonadota</taxon>
        <taxon>Gammaproteobacteria</taxon>
        <taxon>Pasteurellales</taxon>
        <taxon>Pasteurellaceae</taxon>
        <taxon>Haemophilus</taxon>
    </lineage>
</organism>
<dbReference type="EMBL" id="QVJI01000004">
    <property type="protein sequence ID" value="RFN63964.1"/>
    <property type="molecule type" value="Genomic_DNA"/>
</dbReference>
<dbReference type="Gene3D" id="2.40.10.120">
    <property type="match status" value="1"/>
</dbReference>
<dbReference type="CDD" id="cd01343">
    <property type="entry name" value="PL1_Passenger_AT"/>
    <property type="match status" value="1"/>
</dbReference>
<accession>A0A2S9S666</accession>
<dbReference type="PANTHER" id="PTHR12338">
    <property type="entry name" value="AUTOTRANSPORTER"/>
    <property type="match status" value="1"/>
</dbReference>
<evidence type="ECO:0000256" key="6">
    <source>
        <dbReference type="ARBA" id="ARBA00022525"/>
    </source>
</evidence>
<dbReference type="RefSeq" id="WP_105886810.1">
    <property type="nucleotide sequence ID" value="NZ_AP018764.1"/>
</dbReference>
<dbReference type="InterPro" id="IPR005546">
    <property type="entry name" value="Autotransporte_beta"/>
</dbReference>
<dbReference type="PROSITE" id="PS51208">
    <property type="entry name" value="AUTOTRANSPORTER"/>
    <property type="match status" value="1"/>
</dbReference>
<dbReference type="GO" id="GO:0009279">
    <property type="term" value="C:cell outer membrane"/>
    <property type="evidence" value="ECO:0007669"/>
    <property type="project" value="UniProtKB-SubCell"/>
</dbReference>
<feature type="region of interest" description="Disordered" evidence="16">
    <location>
        <begin position="852"/>
        <end position="876"/>
    </location>
</feature>
<evidence type="ECO:0000256" key="12">
    <source>
        <dbReference type="ARBA" id="ARBA00022825"/>
    </source>
</evidence>
<evidence type="ECO:0000259" key="18">
    <source>
        <dbReference type="PROSITE" id="PS51208"/>
    </source>
</evidence>
<evidence type="ECO:0000256" key="13">
    <source>
        <dbReference type="ARBA" id="ARBA00023136"/>
    </source>
</evidence>
<keyword evidence="10" id="KW-0574">Periplasm</keyword>
<dbReference type="InterPro" id="IPR012332">
    <property type="entry name" value="Autotransporter_pectin_lyase_C"/>
</dbReference>
<dbReference type="Pfam" id="PF03212">
    <property type="entry name" value="Pertactin"/>
    <property type="match status" value="1"/>
</dbReference>
<dbReference type="Pfam" id="PF24078">
    <property type="entry name" value="Beta-sol_PIC_HAP1_IgA0_2nd"/>
    <property type="match status" value="1"/>
</dbReference>
<keyword evidence="13" id="KW-0472">Membrane</keyword>
<dbReference type="GO" id="GO:0006508">
    <property type="term" value="P:proteolysis"/>
    <property type="evidence" value="ECO:0007669"/>
    <property type="project" value="UniProtKB-KW"/>
</dbReference>
<evidence type="ECO:0000256" key="9">
    <source>
        <dbReference type="ARBA" id="ARBA00022729"/>
    </source>
</evidence>
<dbReference type="PANTHER" id="PTHR12338:SF10">
    <property type="entry name" value="ADHESION AND PENETRATION PROTEIN AUTOTRANSPORTER"/>
    <property type="match status" value="1"/>
</dbReference>
<evidence type="ECO:0000256" key="5">
    <source>
        <dbReference type="ARBA" id="ARBA00022452"/>
    </source>
</evidence>
<dbReference type="InterPro" id="IPR006315">
    <property type="entry name" value="OM_autotransptr_brl_dom"/>
</dbReference>
<evidence type="ECO:0000259" key="19">
    <source>
        <dbReference type="PROSITE" id="PS51691"/>
    </source>
</evidence>
<evidence type="ECO:0000256" key="10">
    <source>
        <dbReference type="ARBA" id="ARBA00022764"/>
    </source>
</evidence>
<dbReference type="InterPro" id="IPR011050">
    <property type="entry name" value="Pectin_lyase_fold/virulence"/>
</dbReference>
<dbReference type="GO" id="GO:0009986">
    <property type="term" value="C:cell surface"/>
    <property type="evidence" value="ECO:0007669"/>
    <property type="project" value="UniProtKB-SubCell"/>
</dbReference>
<keyword evidence="5" id="KW-1134">Transmembrane beta strand</keyword>
<evidence type="ECO:0000256" key="1">
    <source>
        <dbReference type="ARBA" id="ARBA00004241"/>
    </source>
</evidence>
<evidence type="ECO:0000256" key="7">
    <source>
        <dbReference type="ARBA" id="ARBA00022670"/>
    </source>
</evidence>
<evidence type="ECO:0000256" key="14">
    <source>
        <dbReference type="ARBA" id="ARBA00023145"/>
    </source>
</evidence>
<feature type="chain" id="PRO_5044385927" evidence="17">
    <location>
        <begin position="26"/>
        <end position="1391"/>
    </location>
</feature>
<keyword evidence="15" id="KW-0998">Cell outer membrane</keyword>
<dbReference type="NCBIfam" id="TIGR01414">
    <property type="entry name" value="autotrans_barl"/>
    <property type="match status" value="1"/>
</dbReference>
<name>A0A2S9S666_HAEIF</name>
<dbReference type="PROSITE" id="PS51691">
    <property type="entry name" value="PEPTIDASE_S6"/>
    <property type="match status" value="1"/>
</dbReference>
<protein>
    <submittedName>
        <fullName evidence="20">Autotransporter outer membrane beta-barrel domain-containing protein</fullName>
    </submittedName>
</protein>
<dbReference type="InterPro" id="IPR050909">
    <property type="entry name" value="Bact_Autotransporter_VF"/>
</dbReference>
<evidence type="ECO:0000256" key="2">
    <source>
        <dbReference type="ARBA" id="ARBA00004418"/>
    </source>
</evidence>
<dbReference type="InterPro" id="IPR004899">
    <property type="entry name" value="Pertactin_central"/>
</dbReference>
<dbReference type="InterPro" id="IPR000710">
    <property type="entry name" value="Peptidase_S6"/>
</dbReference>
<evidence type="ECO:0000256" key="16">
    <source>
        <dbReference type="SAM" id="MobiDB-lite"/>
    </source>
</evidence>
<keyword evidence="9 17" id="KW-0732">Signal</keyword>
<evidence type="ECO:0000256" key="8">
    <source>
        <dbReference type="ARBA" id="ARBA00022692"/>
    </source>
</evidence>
<evidence type="ECO:0000256" key="3">
    <source>
        <dbReference type="ARBA" id="ARBA00004571"/>
    </source>
</evidence>
<dbReference type="SUPFAM" id="SSF103515">
    <property type="entry name" value="Autotransporter"/>
    <property type="match status" value="1"/>
</dbReference>
<evidence type="ECO:0000256" key="4">
    <source>
        <dbReference type="ARBA" id="ARBA00004613"/>
    </source>
</evidence>
<feature type="domain" description="Autotransporter" evidence="18">
    <location>
        <begin position="1138"/>
        <end position="1391"/>
    </location>
</feature>
<comment type="subcellular location">
    <subcellularLocation>
        <location evidence="3">Cell outer membrane</location>
        <topology evidence="3">Multi-pass membrane protein</topology>
    </subcellularLocation>
    <subcellularLocation>
        <location evidence="1">Cell surface</location>
    </subcellularLocation>
    <subcellularLocation>
        <location evidence="2">Periplasm</location>
    </subcellularLocation>
    <subcellularLocation>
        <location evidence="4">Secreted</location>
    </subcellularLocation>
</comment>
<comment type="caution">
    <text evidence="20">The sequence shown here is derived from an EMBL/GenBank/DDBJ whole genome shotgun (WGS) entry which is preliminary data.</text>
</comment>
<dbReference type="SUPFAM" id="SSF51126">
    <property type="entry name" value="Pectin lyase-like"/>
    <property type="match status" value="1"/>
</dbReference>
<dbReference type="InterPro" id="IPR036709">
    <property type="entry name" value="Autotransporte_beta_dom_sf"/>
</dbReference>
<dbReference type="Pfam" id="PF02395">
    <property type="entry name" value="Peptidase_S6"/>
    <property type="match status" value="1"/>
</dbReference>
<dbReference type="InterPro" id="IPR030396">
    <property type="entry name" value="Peptidase_S6_dom"/>
</dbReference>
<keyword evidence="11" id="KW-0378">Hydrolase</keyword>
<dbReference type="Gene3D" id="2.160.20.20">
    <property type="match status" value="1"/>
</dbReference>
<gene>
    <name evidence="20" type="ORF">CH627_03355</name>
</gene>
<evidence type="ECO:0000256" key="17">
    <source>
        <dbReference type="SAM" id="SignalP"/>
    </source>
</evidence>
<dbReference type="GO" id="GO:0042597">
    <property type="term" value="C:periplasmic space"/>
    <property type="evidence" value="ECO:0007669"/>
    <property type="project" value="UniProtKB-SubCell"/>
</dbReference>
<reference evidence="20" key="1">
    <citation type="submission" date="2018-08" db="EMBL/GenBank/DDBJ databases">
        <title>Antagonistic pleiotropy in the bifunctional surface protein FadL/P1 during adaptation of Haemophilus influenzae to chronic lung infection associated with COPD.</title>
        <authorList>
            <person name="Moleres J."/>
            <person name="Ehrlich R."/>
        </authorList>
    </citation>
    <scope>NUCLEOTIDE SEQUENCE [LARGE SCALE GENOMIC DNA]</scope>
    <source>
        <strain evidence="20">P668-6062</strain>
    </source>
</reference>
<keyword evidence="14" id="KW-0865">Zymogen</keyword>
<sequence length="1391" mass="154223">MKKTVFRLNFLTACVSLGIVSQAWAGHTYFGIDYQYYRDFAENKGKFTVGAKNIEVYNKEGKMIGTMMKDVPMPDLSPMVRGGYSTLISEQHLISVAHNVGYDGVDFGMEGGNPDQHRFKYKVVKRYNYKNDSTHRYMTDYQHPRLAKFVTEVAPIEMVSYMNGNTYIDLERYPIRVRAGSGHQYWKDDKNNTKADLAYGGAWLTGGNTFMDGGTGNGYLYLNGRVQTPNKYGPLPIAGAAGDSGSPLFIYDKKQEKWLLNGVLREGHPTAAVGNGYQIARKDYFQEVFDNDMAANFFDTNAEYTFKIGESHNGIVTTIQSSLPVRAKQPPQTVGLYDISKPYDLRGGNKGDESPSYKGPNPWSPALHHGKSIYFGDQGTGILTIENNINQGAGGLYFEGNFVVKGSQNNITWQGAGVSIGQDATVEWKVHNPENDRLSKIGTGTLLVNGKGKNLGSLSAGNGRVILDQQADEAGQKQAFKEVGIVSGRATVQLNSADQVDPNNIYFGFRGGRLDLNGHSLTFKRIQNTDEGAMIVNHNATTESTVTITGSDTINNNTGDLTNKRDIAFNGWFGDKDDTKNTGRLNVNYNPLNKDNHFLLSGGTNLKGNITQEGGTLVFSGRPTPHAYNHLNRPNELGRPQGEVVIDDDWINRTFKAENFQIKGGSAVVSRNVSSIEGNWTVSNNANATFGVVPNQQNTICTRSDWTGLTTCKTVNLTDKKVIDSIPTTQINGSINLTDNATVNINGLAKLNGNVTLIDHSQFTLSNNATQIGNIKLSNHANATVDNATLNGNVNLTDSAQFSLKNSHFSHQIQGDKGTTVTLENATWTMPSDTTLHNLTLNNSTVTLNSAYSASSNNAPRRRRRSLETETTPKSAEHRFNTLTVNGKLRGQGTFQFTSSLFGYKSDKLKLSNDAEGNYTLSVRNTGKEPETLEQLTLIESLDNKPLSDKLKFTLENDHVDAGALRYKLVKNNGEFRLHNPIKEQELRNDLVRAEQAERTLEAKQVEQTAEAQTSKAKVRSKRAVFPDTLPAQSLLNALEAKQALTAEKQKSKAKKGRSKRAVFSDPPLDSLFALEAALEVIYAPQQSEKDRLAQEEAEKQRKQKDLISRYSNSALSELSATVNSMLSVQDELDRLFVDQAQSAVWTNIAQDKRRYDSDAFRAYQQKTNLRQIGVQKALANGRIGAVFSHSRSDNTFDEQVKNHATLTMMSGFAQYQWGDLQFGVNVGTGISASKMAEEQSRKIHRKAINYGVNASYQFRLGQLGIQPYFGVNRYFIERENYQSEEVKVKTPSLAFNRYNAGIRVDYTFTPTDNISVKPYFFVNYVDVSNANVQTTVNLTVLQQSFGRYWQKEVGLKAEILHFQISAFISKSQGSQLGKQQNVGVKLGYRW</sequence>
<feature type="signal peptide" evidence="17">
    <location>
        <begin position="1"/>
        <end position="25"/>
    </location>
</feature>
<keyword evidence="7" id="KW-0645">Protease</keyword>
<evidence type="ECO:0000256" key="15">
    <source>
        <dbReference type="ARBA" id="ARBA00023237"/>
    </source>
</evidence>
<dbReference type="PRINTS" id="PR00921">
    <property type="entry name" value="IGASERPTASE"/>
</dbReference>
<evidence type="ECO:0000256" key="11">
    <source>
        <dbReference type="ARBA" id="ARBA00022801"/>
    </source>
</evidence>